<protein>
    <recommendedName>
        <fullName evidence="3">Type II toxin-antitoxin system HicB family antitoxin</fullName>
    </recommendedName>
</protein>
<organism evidence="1 2">
    <name type="scientific">Candidatus Nitrospira nitrificans</name>
    <dbReference type="NCBI Taxonomy" id="1742973"/>
    <lineage>
        <taxon>Bacteria</taxon>
        <taxon>Pseudomonadati</taxon>
        <taxon>Nitrospirota</taxon>
        <taxon>Nitrospiria</taxon>
        <taxon>Nitrospirales</taxon>
        <taxon>Nitrospiraceae</taxon>
        <taxon>Nitrospira</taxon>
    </lineage>
</organism>
<proteinExistence type="predicted"/>
<dbReference type="Gene3D" id="3.30.160.250">
    <property type="match status" value="1"/>
</dbReference>
<dbReference type="InterPro" id="IPR035069">
    <property type="entry name" value="TTHA1013/TTHA0281-like"/>
</dbReference>
<dbReference type="Proteomes" id="UP000198736">
    <property type="component" value="Unassembled WGS sequence"/>
</dbReference>
<dbReference type="SUPFAM" id="SSF143100">
    <property type="entry name" value="TTHA1013/TTHA0281-like"/>
    <property type="match status" value="1"/>
</dbReference>
<name>A0A0S4LCQ3_9BACT</name>
<dbReference type="STRING" id="1742973.COMA2_110169"/>
<keyword evidence="2" id="KW-1185">Reference proteome</keyword>
<evidence type="ECO:0000313" key="1">
    <source>
        <dbReference type="EMBL" id="CUS32930.1"/>
    </source>
</evidence>
<dbReference type="AlphaFoldDB" id="A0A0S4LCQ3"/>
<reference evidence="2" key="1">
    <citation type="submission" date="2015-10" db="EMBL/GenBank/DDBJ databases">
        <authorList>
            <person name="Luecker S."/>
            <person name="Luecker S."/>
        </authorList>
    </citation>
    <scope>NUCLEOTIDE SEQUENCE [LARGE SCALE GENOMIC DNA]</scope>
</reference>
<evidence type="ECO:0000313" key="2">
    <source>
        <dbReference type="Proteomes" id="UP000198736"/>
    </source>
</evidence>
<gene>
    <name evidence="1" type="ORF">COMA2_110169</name>
</gene>
<evidence type="ECO:0008006" key="3">
    <source>
        <dbReference type="Google" id="ProtNLM"/>
    </source>
</evidence>
<accession>A0A0S4LCQ3</accession>
<dbReference type="EMBL" id="CZPZ01000003">
    <property type="protein sequence ID" value="CUS32930.1"/>
    <property type="molecule type" value="Genomic_DNA"/>
</dbReference>
<sequence length="66" mass="7818">MSPMESTHYIYWQDQGQWLGYLQDYPDYWTQGQSLEELQSHLRDLDRDLTSGDIPGVRKLAELTLQ</sequence>